<keyword evidence="5" id="KW-1185">Reference proteome</keyword>
<evidence type="ECO:0000313" key="4">
    <source>
        <dbReference type="EMBL" id="MBB1163333.1"/>
    </source>
</evidence>
<dbReference type="PANTHER" id="PTHR44068:SF11">
    <property type="entry name" value="GERANYL DIPHOSPHATE 2-C-METHYLTRANSFERASE"/>
    <property type="match status" value="1"/>
</dbReference>
<keyword evidence="1 4" id="KW-0808">Transferase</keyword>
<dbReference type="GO" id="GO:0008757">
    <property type="term" value="F:S-adenosylmethionine-dependent methyltransferase activity"/>
    <property type="evidence" value="ECO:0007669"/>
    <property type="project" value="InterPro"/>
</dbReference>
<accession>A0A839HM32</accession>
<name>A0A839HM32_9BURK</name>
<dbReference type="AlphaFoldDB" id="A0A839HM32"/>
<proteinExistence type="predicted"/>
<reference evidence="4 5" key="1">
    <citation type="submission" date="2020-08" db="EMBL/GenBank/DDBJ databases">
        <title>Aquariorum lacteus gen. nov., sp. nov., a new member of the family Comamonadaceae, isolated from freshwater aquarium.</title>
        <authorList>
            <person name="Chun S.-J."/>
        </authorList>
    </citation>
    <scope>NUCLEOTIDE SEQUENCE [LARGE SCALE GENOMIC DNA]</scope>
    <source>
        <strain evidence="4 5">SJAQ100</strain>
    </source>
</reference>
<comment type="caution">
    <text evidence="4">The sequence shown here is derived from an EMBL/GenBank/DDBJ whole genome shotgun (WGS) entry which is preliminary data.</text>
</comment>
<protein>
    <submittedName>
        <fullName evidence="4">Methyltransferase domain-containing protein</fullName>
    </submittedName>
</protein>
<dbReference type="Proteomes" id="UP000586093">
    <property type="component" value="Unassembled WGS sequence"/>
</dbReference>
<evidence type="ECO:0000259" key="3">
    <source>
        <dbReference type="Pfam" id="PF08241"/>
    </source>
</evidence>
<dbReference type="GO" id="GO:0032259">
    <property type="term" value="P:methylation"/>
    <property type="evidence" value="ECO:0007669"/>
    <property type="project" value="UniProtKB-KW"/>
</dbReference>
<dbReference type="Gene3D" id="3.40.50.150">
    <property type="entry name" value="Vaccinia Virus protein VP39"/>
    <property type="match status" value="1"/>
</dbReference>
<keyword evidence="4" id="KW-0489">Methyltransferase</keyword>
<feature type="region of interest" description="Disordered" evidence="2">
    <location>
        <begin position="1"/>
        <end position="23"/>
    </location>
</feature>
<dbReference type="Pfam" id="PF08241">
    <property type="entry name" value="Methyltransf_11"/>
    <property type="match status" value="1"/>
</dbReference>
<dbReference type="RefSeq" id="WP_182666160.1">
    <property type="nucleotide sequence ID" value="NZ_JACIVI010000008.1"/>
</dbReference>
<dbReference type="InterPro" id="IPR013216">
    <property type="entry name" value="Methyltransf_11"/>
</dbReference>
<dbReference type="SUPFAM" id="SSF53335">
    <property type="entry name" value="S-adenosyl-L-methionine-dependent methyltransferases"/>
    <property type="match status" value="1"/>
</dbReference>
<evidence type="ECO:0000256" key="2">
    <source>
        <dbReference type="SAM" id="MobiDB-lite"/>
    </source>
</evidence>
<dbReference type="EMBL" id="JACIVI010000008">
    <property type="protein sequence ID" value="MBB1163333.1"/>
    <property type="molecule type" value="Genomic_DNA"/>
</dbReference>
<sequence>MSVIPPSAQASPGSGTTPPPVRDARQAVEGHYTAGVRTYYDENTQAYLDGFGEIFQGSRPASTEDLMRHIADGARLHGGLRVLDAGCGVCGPATWLARHCDVTVEALTLSEVQVQAGRKRVAAQGLPDKVSVRVGDFHRLTDLYAENSFDRVLFLESICHAQDYRAVLHQAWQVLKPGGLLYIKDFYGQDFRTRPELAEQHAADMRKLNEVYQLVMPDLASLVDVVLEPGFKLHYVREPAYEAVFEPWLNFEQRMGKSWSPEISYLELITAVEILVRKPG</sequence>
<gene>
    <name evidence="4" type="ORF">H4F90_15275</name>
</gene>
<feature type="domain" description="Methyltransferase type 11" evidence="3">
    <location>
        <begin position="83"/>
        <end position="183"/>
    </location>
</feature>
<dbReference type="InterPro" id="IPR050447">
    <property type="entry name" value="Erg6_SMT_methyltransf"/>
</dbReference>
<dbReference type="PANTHER" id="PTHR44068">
    <property type="entry name" value="ZGC:194242"/>
    <property type="match status" value="1"/>
</dbReference>
<dbReference type="CDD" id="cd02440">
    <property type="entry name" value="AdoMet_MTases"/>
    <property type="match status" value="1"/>
</dbReference>
<evidence type="ECO:0000256" key="1">
    <source>
        <dbReference type="ARBA" id="ARBA00022679"/>
    </source>
</evidence>
<organism evidence="4 5">
    <name type="scientific">Aquariibacter albus</name>
    <dbReference type="NCBI Taxonomy" id="2759899"/>
    <lineage>
        <taxon>Bacteria</taxon>
        <taxon>Pseudomonadati</taxon>
        <taxon>Pseudomonadota</taxon>
        <taxon>Betaproteobacteria</taxon>
        <taxon>Burkholderiales</taxon>
        <taxon>Sphaerotilaceae</taxon>
        <taxon>Aquariibacter</taxon>
    </lineage>
</organism>
<evidence type="ECO:0000313" key="5">
    <source>
        <dbReference type="Proteomes" id="UP000586093"/>
    </source>
</evidence>
<dbReference type="InterPro" id="IPR029063">
    <property type="entry name" value="SAM-dependent_MTases_sf"/>
</dbReference>